<protein>
    <submittedName>
        <fullName evidence="2">Uncharacterized protein</fullName>
    </submittedName>
</protein>
<gene>
    <name evidence="2" type="ORF">EUGRSUZ_C012051</name>
</gene>
<dbReference type="EMBL" id="KK198755">
    <property type="protein sequence ID" value="KCW79859.1"/>
    <property type="molecule type" value="Genomic_DNA"/>
</dbReference>
<feature type="chain" id="PRO_5005156462" evidence="1">
    <location>
        <begin position="17"/>
        <end position="37"/>
    </location>
</feature>
<sequence>ALKCISLLIWVLRRWSWKTKVSKSEEEEYGGLVDMSY</sequence>
<evidence type="ECO:0000256" key="1">
    <source>
        <dbReference type="SAM" id="SignalP"/>
    </source>
</evidence>
<feature type="signal peptide" evidence="1">
    <location>
        <begin position="1"/>
        <end position="16"/>
    </location>
</feature>
<accession>A0A059CNP6</accession>
<dbReference type="Gramene" id="KCW79859">
    <property type="protein sequence ID" value="KCW79859"/>
    <property type="gene ID" value="EUGRSUZ_C012051"/>
</dbReference>
<dbReference type="AlphaFoldDB" id="A0A059CNP6"/>
<organism evidence="2">
    <name type="scientific">Eucalyptus grandis</name>
    <name type="common">Flooded gum</name>
    <dbReference type="NCBI Taxonomy" id="71139"/>
    <lineage>
        <taxon>Eukaryota</taxon>
        <taxon>Viridiplantae</taxon>
        <taxon>Streptophyta</taxon>
        <taxon>Embryophyta</taxon>
        <taxon>Tracheophyta</taxon>
        <taxon>Spermatophyta</taxon>
        <taxon>Magnoliopsida</taxon>
        <taxon>eudicotyledons</taxon>
        <taxon>Gunneridae</taxon>
        <taxon>Pentapetalae</taxon>
        <taxon>rosids</taxon>
        <taxon>malvids</taxon>
        <taxon>Myrtales</taxon>
        <taxon>Myrtaceae</taxon>
        <taxon>Myrtoideae</taxon>
        <taxon>Eucalypteae</taxon>
        <taxon>Eucalyptus</taxon>
    </lineage>
</organism>
<evidence type="ECO:0000313" key="2">
    <source>
        <dbReference type="EMBL" id="KCW79859.1"/>
    </source>
</evidence>
<feature type="non-terminal residue" evidence="2">
    <location>
        <position position="1"/>
    </location>
</feature>
<proteinExistence type="predicted"/>
<reference evidence="2" key="1">
    <citation type="submission" date="2013-07" db="EMBL/GenBank/DDBJ databases">
        <title>The genome of Eucalyptus grandis.</title>
        <authorList>
            <person name="Schmutz J."/>
            <person name="Hayes R."/>
            <person name="Myburg A."/>
            <person name="Tuskan G."/>
            <person name="Grattapaglia D."/>
            <person name="Rokhsar D.S."/>
        </authorList>
    </citation>
    <scope>NUCLEOTIDE SEQUENCE</scope>
    <source>
        <tissue evidence="2">Leaf extractions</tissue>
    </source>
</reference>
<name>A0A059CNP6_EUCGR</name>
<dbReference type="InParanoid" id="A0A059CNP6"/>
<keyword evidence="1" id="KW-0732">Signal</keyword>
<feature type="non-terminal residue" evidence="2">
    <location>
        <position position="37"/>
    </location>
</feature>